<evidence type="ECO:0000256" key="1">
    <source>
        <dbReference type="SAM" id="MobiDB-lite"/>
    </source>
</evidence>
<keyword evidence="2" id="KW-0472">Membrane</keyword>
<feature type="region of interest" description="Disordered" evidence="1">
    <location>
        <begin position="440"/>
        <end position="468"/>
    </location>
</feature>
<keyword evidence="3" id="KW-0732">Signal</keyword>
<feature type="region of interest" description="Disordered" evidence="1">
    <location>
        <begin position="310"/>
        <end position="355"/>
    </location>
</feature>
<evidence type="ECO:0000256" key="2">
    <source>
        <dbReference type="SAM" id="Phobius"/>
    </source>
</evidence>
<keyword evidence="2" id="KW-0812">Transmembrane</keyword>
<evidence type="ECO:0000313" key="5">
    <source>
        <dbReference type="Proteomes" id="UP001139887"/>
    </source>
</evidence>
<protein>
    <submittedName>
        <fullName evidence="4">Uncharacterized protein</fullName>
    </submittedName>
</protein>
<feature type="signal peptide" evidence="3">
    <location>
        <begin position="1"/>
        <end position="23"/>
    </location>
</feature>
<keyword evidence="2" id="KW-1133">Transmembrane helix</keyword>
<sequence>MRLTYHLLLLVVALLSISHYTHAGLSDEIIRSVLGGVKGGILVKDGKRTSCELGVVDDQGSYVAKDCLDYTETRDINKDTKYEVYLDGGLDGKPAKYTVTNITAINTHPRALANNFLFLHYNNGTSKKWSNMVSPALSYGWNAVVYVRRNLRDMETMEWDEPKFAELGTDYDQSCITMSGLFKANPSYFMCKPDVLPTPSNDLTPCPIPYGTVYGIVSRKAHLMGIHSFTNVVLNQTMCTSPKQRSYYTSLHRYNNYANEKLDWKMDYDPAVFGNDLSKYPSDWEIPEREDSYDVGLDIFVERGGFFKDQKPQIVFPPPETTSSSNEGNSNDTEDSLDNTDNSPDDAESGSQNEDNKNRNAIIIGVCVGVGGLFIIIGIILYVWWWRERHMGSVDPMSRNEYQNMLETDLGTLSVLQHRPVDRDILVEYDLPPVYDDPVDFTQKGPNSEIPTRTASSINTATQDEKEK</sequence>
<feature type="compositionally biased region" description="Polar residues" evidence="1">
    <location>
        <begin position="444"/>
        <end position="462"/>
    </location>
</feature>
<proteinExistence type="predicted"/>
<name>A0A9W8LY20_9FUNG</name>
<dbReference type="OrthoDB" id="5582852at2759"/>
<dbReference type="AlphaFoldDB" id="A0A9W8LY20"/>
<evidence type="ECO:0000313" key="4">
    <source>
        <dbReference type="EMBL" id="KAJ2847243.1"/>
    </source>
</evidence>
<gene>
    <name evidence="4" type="ORF">IWW36_003951</name>
</gene>
<accession>A0A9W8LY20</accession>
<dbReference type="Proteomes" id="UP001139887">
    <property type="component" value="Unassembled WGS sequence"/>
</dbReference>
<feature type="compositionally biased region" description="Acidic residues" evidence="1">
    <location>
        <begin position="332"/>
        <end position="348"/>
    </location>
</feature>
<feature type="chain" id="PRO_5040881721" evidence="3">
    <location>
        <begin position="24"/>
        <end position="468"/>
    </location>
</feature>
<keyword evidence="5" id="KW-1185">Reference proteome</keyword>
<evidence type="ECO:0000256" key="3">
    <source>
        <dbReference type="SAM" id="SignalP"/>
    </source>
</evidence>
<organism evidence="4 5">
    <name type="scientific">Coemansia brasiliensis</name>
    <dbReference type="NCBI Taxonomy" id="2650707"/>
    <lineage>
        <taxon>Eukaryota</taxon>
        <taxon>Fungi</taxon>
        <taxon>Fungi incertae sedis</taxon>
        <taxon>Zoopagomycota</taxon>
        <taxon>Kickxellomycotina</taxon>
        <taxon>Kickxellomycetes</taxon>
        <taxon>Kickxellales</taxon>
        <taxon>Kickxellaceae</taxon>
        <taxon>Coemansia</taxon>
    </lineage>
</organism>
<reference evidence="4" key="1">
    <citation type="submission" date="2022-07" db="EMBL/GenBank/DDBJ databases">
        <title>Phylogenomic reconstructions and comparative analyses of Kickxellomycotina fungi.</title>
        <authorList>
            <person name="Reynolds N.K."/>
            <person name="Stajich J.E."/>
            <person name="Barry K."/>
            <person name="Grigoriev I.V."/>
            <person name="Crous P."/>
            <person name="Smith M.E."/>
        </authorList>
    </citation>
    <scope>NUCLEOTIDE SEQUENCE</scope>
    <source>
        <strain evidence="4">NRRL 1566</strain>
    </source>
</reference>
<feature type="transmembrane region" description="Helical" evidence="2">
    <location>
        <begin position="361"/>
        <end position="385"/>
    </location>
</feature>
<dbReference type="EMBL" id="JANBUW010000354">
    <property type="protein sequence ID" value="KAJ2847243.1"/>
    <property type="molecule type" value="Genomic_DNA"/>
</dbReference>
<feature type="compositionally biased region" description="Low complexity" evidence="1">
    <location>
        <begin position="321"/>
        <end position="331"/>
    </location>
</feature>
<comment type="caution">
    <text evidence="4">The sequence shown here is derived from an EMBL/GenBank/DDBJ whole genome shotgun (WGS) entry which is preliminary data.</text>
</comment>